<dbReference type="EMBL" id="JAEKJZ010000001">
    <property type="protein sequence ID" value="MBN9671005.1"/>
    <property type="molecule type" value="Genomic_DNA"/>
</dbReference>
<dbReference type="Gene3D" id="3.40.50.720">
    <property type="entry name" value="NAD(P)-binding Rossmann-like Domain"/>
    <property type="match status" value="1"/>
</dbReference>
<dbReference type="InterPro" id="IPR013328">
    <property type="entry name" value="6PGD_dom2"/>
</dbReference>
<dbReference type="PANTHER" id="PTHR48075:SF5">
    <property type="entry name" value="3-HYDROXYBUTYRYL-COA DEHYDROGENASE"/>
    <property type="match status" value="1"/>
</dbReference>
<dbReference type="InterPro" id="IPR006176">
    <property type="entry name" value="3-OHacyl-CoA_DH_NAD-bd"/>
</dbReference>
<dbReference type="InterPro" id="IPR036291">
    <property type="entry name" value="NAD(P)-bd_dom_sf"/>
</dbReference>
<comment type="caution">
    <text evidence="4">The sequence shown here is derived from an EMBL/GenBank/DDBJ whole genome shotgun (WGS) entry which is preliminary data.</text>
</comment>
<dbReference type="SUPFAM" id="SSF48179">
    <property type="entry name" value="6-phosphogluconate dehydrogenase C-terminal domain-like"/>
    <property type="match status" value="1"/>
</dbReference>
<proteinExistence type="predicted"/>
<dbReference type="Pfam" id="PF00725">
    <property type="entry name" value="3HCDH"/>
    <property type="match status" value="1"/>
</dbReference>
<reference evidence="4" key="1">
    <citation type="submission" date="2020-12" db="EMBL/GenBank/DDBJ databases">
        <title>Oil enriched cultivation method for isolating marine PHA-producing bacteria.</title>
        <authorList>
            <person name="Zheng W."/>
            <person name="Yu S."/>
            <person name="Huang Y."/>
        </authorList>
    </citation>
    <scope>NUCLEOTIDE SEQUENCE</scope>
    <source>
        <strain evidence="4">SY-2-12</strain>
    </source>
</reference>
<protein>
    <submittedName>
        <fullName evidence="4">Hydrogenase</fullName>
    </submittedName>
</protein>
<dbReference type="GO" id="GO:0016616">
    <property type="term" value="F:oxidoreductase activity, acting on the CH-OH group of donors, NAD or NADP as acceptor"/>
    <property type="evidence" value="ECO:0007669"/>
    <property type="project" value="InterPro"/>
</dbReference>
<evidence type="ECO:0000256" key="1">
    <source>
        <dbReference type="ARBA" id="ARBA00023002"/>
    </source>
</evidence>
<evidence type="ECO:0000259" key="2">
    <source>
        <dbReference type="Pfam" id="PF00725"/>
    </source>
</evidence>
<gene>
    <name evidence="4" type="ORF">JF539_11735</name>
</gene>
<keyword evidence="1" id="KW-0560">Oxidoreductase</keyword>
<dbReference type="RefSeq" id="WP_207140571.1">
    <property type="nucleotide sequence ID" value="NZ_JAEKJZ010000001.1"/>
</dbReference>
<evidence type="ECO:0000313" key="4">
    <source>
        <dbReference type="EMBL" id="MBN9671005.1"/>
    </source>
</evidence>
<dbReference type="GO" id="GO:0006631">
    <property type="term" value="P:fatty acid metabolic process"/>
    <property type="evidence" value="ECO:0007669"/>
    <property type="project" value="InterPro"/>
</dbReference>
<dbReference type="GO" id="GO:0070403">
    <property type="term" value="F:NAD+ binding"/>
    <property type="evidence" value="ECO:0007669"/>
    <property type="project" value="InterPro"/>
</dbReference>
<dbReference type="InterPro" id="IPR008927">
    <property type="entry name" value="6-PGluconate_DH-like_C_sf"/>
</dbReference>
<sequence length="316" mass="33289">MSRVAVVGGGLIGAGWAAAFAGAGHQTLVLDPDPFAADRTAATWEAARDVLLRLQVLADEAVPPLVVARPEDLGCPDFVQEALPERLELKRSVLGALEPQLSPETVIASSSSSFTADEIAEGLHRGENLLIGHPCNPPYLMPVVEIVGGSTTSSQALSFARTVYEGIGKTVLELDRPVSGHLVNRLQAALWREAVHLVASGAASLAETERAVTLALAPRWCLLGPSSIFALAGGDRGMEGFLDALGDPFEALWDDLGTPHLDEKTRKTLVSAFETSGLPSLEEMAANRDRNLSVLLTSLASLGGTAAEKRDKSNKS</sequence>
<dbReference type="AlphaFoldDB" id="A0A939EFV6"/>
<name>A0A939EFV6_9HYPH</name>
<feature type="domain" description="3-hydroxyacyl-CoA dehydrogenase NAD binding" evidence="3">
    <location>
        <begin position="4"/>
        <end position="173"/>
    </location>
</feature>
<dbReference type="Proteomes" id="UP000664096">
    <property type="component" value="Unassembled WGS sequence"/>
</dbReference>
<dbReference type="InterPro" id="IPR006108">
    <property type="entry name" value="3HC_DH_C"/>
</dbReference>
<dbReference type="Gene3D" id="1.10.1040.10">
    <property type="entry name" value="N-(1-d-carboxylethyl)-l-norvaline Dehydrogenase, domain 2"/>
    <property type="match status" value="1"/>
</dbReference>
<evidence type="ECO:0000259" key="3">
    <source>
        <dbReference type="Pfam" id="PF02737"/>
    </source>
</evidence>
<evidence type="ECO:0000313" key="5">
    <source>
        <dbReference type="Proteomes" id="UP000664096"/>
    </source>
</evidence>
<dbReference type="SUPFAM" id="SSF51735">
    <property type="entry name" value="NAD(P)-binding Rossmann-fold domains"/>
    <property type="match status" value="1"/>
</dbReference>
<dbReference type="Pfam" id="PF02737">
    <property type="entry name" value="3HCDH_N"/>
    <property type="match status" value="1"/>
</dbReference>
<dbReference type="PANTHER" id="PTHR48075">
    <property type="entry name" value="3-HYDROXYACYL-COA DEHYDROGENASE FAMILY PROTEIN"/>
    <property type="match status" value="1"/>
</dbReference>
<organism evidence="4 5">
    <name type="scientific">Roseibium aggregatum</name>
    <dbReference type="NCBI Taxonomy" id="187304"/>
    <lineage>
        <taxon>Bacteria</taxon>
        <taxon>Pseudomonadati</taxon>
        <taxon>Pseudomonadota</taxon>
        <taxon>Alphaproteobacteria</taxon>
        <taxon>Hyphomicrobiales</taxon>
        <taxon>Stappiaceae</taxon>
        <taxon>Roseibium</taxon>
    </lineage>
</organism>
<accession>A0A939EFV6</accession>
<feature type="domain" description="3-hydroxyacyl-CoA dehydrogenase C-terminal" evidence="2">
    <location>
        <begin position="180"/>
        <end position="250"/>
    </location>
</feature>